<reference evidence="2 3" key="1">
    <citation type="submission" date="2014-03" db="EMBL/GenBank/DDBJ databases">
        <title>Draft genome of the hookworm Oesophagostomum dentatum.</title>
        <authorList>
            <person name="Mitreva M."/>
        </authorList>
    </citation>
    <scope>NUCLEOTIDE SEQUENCE [LARGE SCALE GENOMIC DNA]</scope>
    <source>
        <strain evidence="2 3">OD-Hann</strain>
    </source>
</reference>
<feature type="transmembrane region" description="Helical" evidence="1">
    <location>
        <begin position="130"/>
        <end position="154"/>
    </location>
</feature>
<gene>
    <name evidence="2" type="ORF">OESDEN_02627</name>
</gene>
<evidence type="ECO:0000313" key="3">
    <source>
        <dbReference type="Proteomes" id="UP000053660"/>
    </source>
</evidence>
<proteinExistence type="predicted"/>
<evidence type="ECO:0000313" key="2">
    <source>
        <dbReference type="EMBL" id="KHJ97396.1"/>
    </source>
</evidence>
<keyword evidence="1" id="KW-1133">Transmembrane helix</keyword>
<dbReference type="AlphaFoldDB" id="A0A0B1TMQ5"/>
<keyword evidence="1" id="KW-0812">Transmembrane</keyword>
<evidence type="ECO:0000256" key="1">
    <source>
        <dbReference type="SAM" id="Phobius"/>
    </source>
</evidence>
<feature type="transmembrane region" description="Helical" evidence="1">
    <location>
        <begin position="92"/>
        <end position="110"/>
    </location>
</feature>
<dbReference type="Proteomes" id="UP000053660">
    <property type="component" value="Unassembled WGS sequence"/>
</dbReference>
<dbReference type="EMBL" id="KN549460">
    <property type="protein sequence ID" value="KHJ97396.1"/>
    <property type="molecule type" value="Genomic_DNA"/>
</dbReference>
<protein>
    <submittedName>
        <fullName evidence="2">Uncharacterized protein</fullName>
    </submittedName>
</protein>
<dbReference type="OrthoDB" id="5851221at2759"/>
<organism evidence="2 3">
    <name type="scientific">Oesophagostomum dentatum</name>
    <name type="common">Nodular worm</name>
    <dbReference type="NCBI Taxonomy" id="61180"/>
    <lineage>
        <taxon>Eukaryota</taxon>
        <taxon>Metazoa</taxon>
        <taxon>Ecdysozoa</taxon>
        <taxon>Nematoda</taxon>
        <taxon>Chromadorea</taxon>
        <taxon>Rhabditida</taxon>
        <taxon>Rhabditina</taxon>
        <taxon>Rhabditomorpha</taxon>
        <taxon>Strongyloidea</taxon>
        <taxon>Strongylidae</taxon>
        <taxon>Oesophagostomum</taxon>
    </lineage>
</organism>
<feature type="transmembrane region" description="Helical" evidence="1">
    <location>
        <begin position="39"/>
        <end position="60"/>
    </location>
</feature>
<name>A0A0B1TMQ5_OESDE</name>
<sequence>MPECGTTRWFQSRKKFSPDILSWSHSAVYLLVSSEEDVVLWPSLSTFILFELHALSILFCRHSRSSVSCVSIFATLAATTDELVDKLMDARYIFYVLATSLIVIAGMSRGGFALWRPSPSSFNEYFGHHIFYYFILAYDVILLIFAIGLIHGLLTFNSNPNPLPILLFLPGREYPVSGILHLGAVLAWSVQVEPDQCAADPLLCHGDSTAAVGLNSREKLSRFLRIDPRVPRFSRGLKCS</sequence>
<keyword evidence="1" id="KW-0472">Membrane</keyword>
<keyword evidence="3" id="KW-1185">Reference proteome</keyword>
<accession>A0A0B1TMQ5</accession>